<dbReference type="SUPFAM" id="SSF51971">
    <property type="entry name" value="Nucleotide-binding domain"/>
    <property type="match status" value="1"/>
</dbReference>
<feature type="compositionally biased region" description="Basic residues" evidence="2">
    <location>
        <begin position="102"/>
        <end position="117"/>
    </location>
</feature>
<sequence>MVGACYIGLTSALELARAGVDVILLERQEIGFGGSGRRPIWQDDIENGTIVAVWKTEPGTYNYPGRELEETFMVVEGEAIYSQAARARRVIPQSPTEGLNGRGKKHFSRLPHASKKARRDERDALAVDDPVRPRRRTD</sequence>
<protein>
    <submittedName>
        <fullName evidence="4">FAD-binding oxidoreductase</fullName>
    </submittedName>
</protein>
<dbReference type="InterPro" id="IPR014710">
    <property type="entry name" value="RmlC-like_jellyroll"/>
</dbReference>
<dbReference type="Pfam" id="PF01266">
    <property type="entry name" value="DAO"/>
    <property type="match status" value="1"/>
</dbReference>
<dbReference type="SUPFAM" id="SSF51905">
    <property type="entry name" value="FAD/NAD(P)-binding domain"/>
    <property type="match status" value="1"/>
</dbReference>
<reference evidence="4 5" key="1">
    <citation type="journal article" date="2019" name="Appl. Microbiol. Biotechnol.">
        <title>Differential efficiency of wild type rhizogenic strains for rol gene transformation of plants.</title>
        <authorList>
            <person name="Desmet S."/>
            <person name="De Keyser E."/>
            <person name="Van Vaerenbergh J."/>
            <person name="Baeyen S."/>
            <person name="Van Huylenbroeck J."/>
            <person name="Geelen D."/>
            <person name="Dhooghe E."/>
        </authorList>
    </citation>
    <scope>NUCLEOTIDE SEQUENCE [LARGE SCALE GENOMIC DNA]</scope>
    <source>
        <strain evidence="4 5">GBBC3283</strain>
    </source>
</reference>
<feature type="region of interest" description="Disordered" evidence="2">
    <location>
        <begin position="91"/>
        <end position="138"/>
    </location>
</feature>
<feature type="compositionally biased region" description="Basic and acidic residues" evidence="2">
    <location>
        <begin position="118"/>
        <end position="138"/>
    </location>
</feature>
<gene>
    <name evidence="4" type="ORF">EXN23_24125</name>
</gene>
<organism evidence="4 5">
    <name type="scientific">Agrobacterium salinitolerans</name>
    <dbReference type="NCBI Taxonomy" id="1183413"/>
    <lineage>
        <taxon>Bacteria</taxon>
        <taxon>Pseudomonadati</taxon>
        <taxon>Pseudomonadota</taxon>
        <taxon>Alphaproteobacteria</taxon>
        <taxon>Hyphomicrobiales</taxon>
        <taxon>Rhizobiaceae</taxon>
        <taxon>Rhizobium/Agrobacterium group</taxon>
        <taxon>Agrobacterium</taxon>
    </lineage>
</organism>
<evidence type="ECO:0000256" key="1">
    <source>
        <dbReference type="ARBA" id="ARBA00023002"/>
    </source>
</evidence>
<evidence type="ECO:0000313" key="5">
    <source>
        <dbReference type="Proteomes" id="UP000319481"/>
    </source>
</evidence>
<evidence type="ECO:0000256" key="2">
    <source>
        <dbReference type="SAM" id="MobiDB-lite"/>
    </source>
</evidence>
<comment type="caution">
    <text evidence="4">The sequence shown here is derived from an EMBL/GenBank/DDBJ whole genome shotgun (WGS) entry which is preliminary data.</text>
</comment>
<dbReference type="Proteomes" id="UP000319481">
    <property type="component" value="Unassembled WGS sequence"/>
</dbReference>
<keyword evidence="5" id="KW-1185">Reference proteome</keyword>
<dbReference type="EMBL" id="SGNZ01000019">
    <property type="protein sequence ID" value="TRA83799.1"/>
    <property type="molecule type" value="Genomic_DNA"/>
</dbReference>
<dbReference type="InterPro" id="IPR036188">
    <property type="entry name" value="FAD/NAD-bd_sf"/>
</dbReference>
<evidence type="ECO:0000313" key="4">
    <source>
        <dbReference type="EMBL" id="TRA83799.1"/>
    </source>
</evidence>
<proteinExistence type="predicted"/>
<dbReference type="Gene3D" id="2.60.120.10">
    <property type="entry name" value="Jelly Rolls"/>
    <property type="match status" value="1"/>
</dbReference>
<name>A0ABY3BJD8_9HYPH</name>
<evidence type="ECO:0000259" key="3">
    <source>
        <dbReference type="Pfam" id="PF01266"/>
    </source>
</evidence>
<keyword evidence="1" id="KW-0560">Oxidoreductase</keyword>
<accession>A0ABY3BJD8</accession>
<feature type="domain" description="FAD dependent oxidoreductase" evidence="3">
    <location>
        <begin position="2"/>
        <end position="37"/>
    </location>
</feature>
<dbReference type="InterPro" id="IPR006076">
    <property type="entry name" value="FAD-dep_OxRdtase"/>
</dbReference>